<evidence type="ECO:0000259" key="8">
    <source>
        <dbReference type="Pfam" id="PF24961"/>
    </source>
</evidence>
<dbReference type="EMBL" id="JAJKFW010000062">
    <property type="protein sequence ID" value="MCC9644949.1"/>
    <property type="molecule type" value="Genomic_DNA"/>
</dbReference>
<dbReference type="InterPro" id="IPR002810">
    <property type="entry name" value="NfeD-like_C"/>
</dbReference>
<evidence type="ECO:0000256" key="3">
    <source>
        <dbReference type="ARBA" id="ARBA00022989"/>
    </source>
</evidence>
<feature type="transmembrane region" description="Helical" evidence="6">
    <location>
        <begin position="592"/>
        <end position="612"/>
    </location>
</feature>
<evidence type="ECO:0000256" key="2">
    <source>
        <dbReference type="ARBA" id="ARBA00022692"/>
    </source>
</evidence>
<feature type="transmembrane region" description="Helical" evidence="6">
    <location>
        <begin position="619"/>
        <end position="637"/>
    </location>
</feature>
<dbReference type="InterPro" id="IPR029045">
    <property type="entry name" value="ClpP/crotonase-like_dom_sf"/>
</dbReference>
<dbReference type="PANTHER" id="PTHR33507">
    <property type="entry name" value="INNER MEMBRANE PROTEIN YBBJ"/>
    <property type="match status" value="1"/>
</dbReference>
<sequence>MRFLKEHGDLSRRRIVSGRGRILVAAWLMLIQLWTLGACSAQPAADAKSGFLLDVPSPLTSQDVDRLLGRLTQWAAASKRGDAADGGRTTVVLRMGTTGQDSSAAAVASSNEDDNVSQRDQERNRSQPTALEDALKIARAVSGSDLKRIRLVVWVDGEVTGHDVLLSLAAETLLVSRGGSLGDATRYETNPDETIGVLYQSIARRRGLLPEPLVLGLADPQLEVSRVELLEQSATFMSGETLDQARNEGNLVSESTWSEAGEPLVLDSERLRRVRAAAAIVGSEDAVMDWLELSRLQKDEAQSTGALVGRLVRITGNVTRARVRRWQSNLAASVESPDVNAWLVAINSPGGSLSRSASLAATLADPGPEIRVVGGIVTGEARGDAALLALACRPLLLTPDAKLGGSGADVMSPNDVRRESELIELIADASGRSAALIEGLLDSSVSVHRYVNRRSGRVRYATSEQIQSEADEATADDWQRMEKIELANGLTATQAIELGLAEGTVDSLPEAATSIGLSGVPPELSDRGVVRWVERLGRQSGLAFSLLVIGFMMLSIEASAPGLGVPGFVAMVCFACFFWIKYLAGTAEWLELLAFGLGLACIGIEIFVLPGFGVFGIGGLLLTALGVLLMSQTFVVPQNAYQVGELTRGLWVTLGGLGGCVIGMFLVRLYLPQAAVATGLSMGVPEAQISETERLAHYDDLMGQEGVATTPLRPSGKGQFGETIVAVVSDGSAIERGQPIRVIQVLGNRVTVEAVD</sequence>
<feature type="transmembrane region" description="Helical" evidence="6">
    <location>
        <begin position="563"/>
        <end position="580"/>
    </location>
</feature>
<organism evidence="9 10">
    <name type="scientific">Rhodopirellula halodulae</name>
    <dbReference type="NCBI Taxonomy" id="2894198"/>
    <lineage>
        <taxon>Bacteria</taxon>
        <taxon>Pseudomonadati</taxon>
        <taxon>Planctomycetota</taxon>
        <taxon>Planctomycetia</taxon>
        <taxon>Pirellulales</taxon>
        <taxon>Pirellulaceae</taxon>
        <taxon>Rhodopirellula</taxon>
    </lineage>
</organism>
<feature type="domain" description="NfeD-like C-terminal" evidence="7">
    <location>
        <begin position="699"/>
        <end position="753"/>
    </location>
</feature>
<evidence type="ECO:0000256" key="1">
    <source>
        <dbReference type="ARBA" id="ARBA00004141"/>
    </source>
</evidence>
<dbReference type="InterPro" id="IPR052165">
    <property type="entry name" value="Membrane_assoc_protease"/>
</dbReference>
<evidence type="ECO:0000256" key="4">
    <source>
        <dbReference type="ARBA" id="ARBA00023136"/>
    </source>
</evidence>
<dbReference type="SUPFAM" id="SSF52096">
    <property type="entry name" value="ClpP/crotonase"/>
    <property type="match status" value="1"/>
</dbReference>
<keyword evidence="3 6" id="KW-1133">Transmembrane helix</keyword>
<feature type="transmembrane region" description="Helical" evidence="6">
    <location>
        <begin position="649"/>
        <end position="671"/>
    </location>
</feature>
<accession>A0ABS8NNJ4</accession>
<dbReference type="Gene3D" id="2.40.50.140">
    <property type="entry name" value="Nucleic acid-binding proteins"/>
    <property type="match status" value="1"/>
</dbReference>
<reference evidence="9" key="1">
    <citation type="submission" date="2021-11" db="EMBL/GenBank/DDBJ databases">
        <title>Genome sequence.</title>
        <authorList>
            <person name="Sun Q."/>
        </authorList>
    </citation>
    <scope>NUCLEOTIDE SEQUENCE</scope>
    <source>
        <strain evidence="9">JC740</strain>
    </source>
</reference>
<keyword evidence="4 6" id="KW-0472">Membrane</keyword>
<dbReference type="InterPro" id="IPR056739">
    <property type="entry name" value="NfeD_membrane"/>
</dbReference>
<comment type="subcellular location">
    <subcellularLocation>
        <location evidence="1">Membrane</location>
        <topology evidence="1">Multi-pass membrane protein</topology>
    </subcellularLocation>
</comment>
<dbReference type="Gene3D" id="3.90.226.10">
    <property type="entry name" value="2-enoyl-CoA Hydratase, Chain A, domain 1"/>
    <property type="match status" value="1"/>
</dbReference>
<evidence type="ECO:0000313" key="10">
    <source>
        <dbReference type="Proteomes" id="UP001430306"/>
    </source>
</evidence>
<comment type="caution">
    <text evidence="9">The sequence shown here is derived from an EMBL/GenBank/DDBJ whole genome shotgun (WGS) entry which is preliminary data.</text>
</comment>
<feature type="compositionally biased region" description="Basic and acidic residues" evidence="5">
    <location>
        <begin position="116"/>
        <end position="125"/>
    </location>
</feature>
<dbReference type="Pfam" id="PF24961">
    <property type="entry name" value="NfeD_membrane"/>
    <property type="match status" value="1"/>
</dbReference>
<dbReference type="InterPro" id="IPR012340">
    <property type="entry name" value="NA-bd_OB-fold"/>
</dbReference>
<dbReference type="RefSeq" id="WP_230276610.1">
    <property type="nucleotide sequence ID" value="NZ_JAJKFW010000062.1"/>
</dbReference>
<protein>
    <submittedName>
        <fullName evidence="9">Nodulation protein NfeD</fullName>
    </submittedName>
</protein>
<dbReference type="Proteomes" id="UP001430306">
    <property type="component" value="Unassembled WGS sequence"/>
</dbReference>
<feature type="domain" description="NfeD integral membrane" evidence="8">
    <location>
        <begin position="542"/>
        <end position="667"/>
    </location>
</feature>
<gene>
    <name evidence="9" type="ORF">LOC71_21950</name>
</gene>
<evidence type="ECO:0000256" key="6">
    <source>
        <dbReference type="SAM" id="Phobius"/>
    </source>
</evidence>
<keyword evidence="10" id="KW-1185">Reference proteome</keyword>
<feature type="region of interest" description="Disordered" evidence="5">
    <location>
        <begin position="100"/>
        <end position="130"/>
    </location>
</feature>
<name>A0ABS8NNJ4_9BACT</name>
<evidence type="ECO:0000259" key="7">
    <source>
        <dbReference type="Pfam" id="PF01957"/>
    </source>
</evidence>
<dbReference type="PANTHER" id="PTHR33507:SF3">
    <property type="entry name" value="INNER MEMBRANE PROTEIN YBBJ"/>
    <property type="match status" value="1"/>
</dbReference>
<evidence type="ECO:0000256" key="5">
    <source>
        <dbReference type="SAM" id="MobiDB-lite"/>
    </source>
</evidence>
<evidence type="ECO:0000313" key="9">
    <source>
        <dbReference type="EMBL" id="MCC9644949.1"/>
    </source>
</evidence>
<dbReference type="Pfam" id="PF01957">
    <property type="entry name" value="NfeD"/>
    <property type="match status" value="1"/>
</dbReference>
<proteinExistence type="predicted"/>
<keyword evidence="2 6" id="KW-0812">Transmembrane</keyword>